<sequence>MGNRGTTYLNQRATGTLGESMQQTNANLFACTTFALDQDRDISLCDPFQFISDGLHGCSPPEDDVEWRQVQSSNGFSMVNQEYFPIEVQESQ</sequence>
<reference evidence="1" key="1">
    <citation type="journal article" date="2014" name="Int. J. Syst. Evol. Microbiol.">
        <title>Complete genome sequence of Corynebacterium casei LMG S-19264T (=DSM 44701T), isolated from a smear-ripened cheese.</title>
        <authorList>
            <consortium name="US DOE Joint Genome Institute (JGI-PGF)"/>
            <person name="Walter F."/>
            <person name="Albersmeier A."/>
            <person name="Kalinowski J."/>
            <person name="Ruckert C."/>
        </authorList>
    </citation>
    <scope>NUCLEOTIDE SEQUENCE</scope>
    <source>
        <strain evidence="1">CGMCC 1.12997</strain>
    </source>
</reference>
<keyword evidence="2" id="KW-1185">Reference proteome</keyword>
<comment type="caution">
    <text evidence="1">The sequence shown here is derived from an EMBL/GenBank/DDBJ whole genome shotgun (WGS) entry which is preliminary data.</text>
</comment>
<accession>A0A917H7J4</accession>
<dbReference type="EMBL" id="BMGT01000001">
    <property type="protein sequence ID" value="GGG70058.1"/>
    <property type="molecule type" value="Genomic_DNA"/>
</dbReference>
<protein>
    <submittedName>
        <fullName evidence="1">Uncharacterized protein</fullName>
    </submittedName>
</protein>
<proteinExistence type="predicted"/>
<reference evidence="1" key="2">
    <citation type="submission" date="2020-09" db="EMBL/GenBank/DDBJ databases">
        <authorList>
            <person name="Sun Q."/>
            <person name="Zhou Y."/>
        </authorList>
    </citation>
    <scope>NUCLEOTIDE SEQUENCE</scope>
    <source>
        <strain evidence="1">CGMCC 1.12997</strain>
    </source>
</reference>
<dbReference type="Proteomes" id="UP000647241">
    <property type="component" value="Unassembled WGS sequence"/>
</dbReference>
<name>A0A917H7J4_9BACT</name>
<evidence type="ECO:0000313" key="2">
    <source>
        <dbReference type="Proteomes" id="UP000647241"/>
    </source>
</evidence>
<evidence type="ECO:0000313" key="1">
    <source>
        <dbReference type="EMBL" id="GGG70058.1"/>
    </source>
</evidence>
<organism evidence="1 2">
    <name type="scientific">Edaphobacter dinghuensis</name>
    <dbReference type="NCBI Taxonomy" id="1560005"/>
    <lineage>
        <taxon>Bacteria</taxon>
        <taxon>Pseudomonadati</taxon>
        <taxon>Acidobacteriota</taxon>
        <taxon>Terriglobia</taxon>
        <taxon>Terriglobales</taxon>
        <taxon>Acidobacteriaceae</taxon>
        <taxon>Edaphobacter</taxon>
    </lineage>
</organism>
<dbReference type="AlphaFoldDB" id="A0A917H7J4"/>
<gene>
    <name evidence="1" type="ORF">GCM10011585_10230</name>
</gene>